<dbReference type="SUPFAM" id="SSF46946">
    <property type="entry name" value="S13-like H2TH domain"/>
    <property type="match status" value="1"/>
</dbReference>
<dbReference type="PANTHER" id="PTHR10871:SF1">
    <property type="entry name" value="SMALL RIBOSOMAL SUBUNIT PROTEIN US13M"/>
    <property type="match status" value="1"/>
</dbReference>
<dbReference type="GO" id="GO:0006412">
    <property type="term" value="P:translation"/>
    <property type="evidence" value="ECO:0007669"/>
    <property type="project" value="InterPro"/>
</dbReference>
<dbReference type="InterPro" id="IPR001892">
    <property type="entry name" value="Ribosomal_uS13"/>
</dbReference>
<name>A0A2J6PHA1_9HELO</name>
<evidence type="ECO:0000256" key="8">
    <source>
        <dbReference type="RuleBase" id="RU003830"/>
    </source>
</evidence>
<dbReference type="STRING" id="1745343.A0A2J6PHA1"/>
<dbReference type="Proteomes" id="UP000235672">
    <property type="component" value="Unassembled WGS sequence"/>
</dbReference>
<gene>
    <name evidence="9" type="ORF">NA56DRAFT_665754</name>
</gene>
<keyword evidence="10" id="KW-1185">Reference proteome</keyword>
<dbReference type="OrthoDB" id="525520at2759"/>
<evidence type="ECO:0000256" key="3">
    <source>
        <dbReference type="ARBA" id="ARBA00022980"/>
    </source>
</evidence>
<dbReference type="GO" id="GO:0015935">
    <property type="term" value="C:small ribosomal subunit"/>
    <property type="evidence" value="ECO:0007669"/>
    <property type="project" value="TreeGrafter"/>
</dbReference>
<accession>A0A2J6PHA1</accession>
<evidence type="ECO:0000256" key="5">
    <source>
        <dbReference type="ARBA" id="ARBA00023274"/>
    </source>
</evidence>
<dbReference type="FunFam" id="4.10.910.10:FF:000004">
    <property type="entry name" value="Small subunit ribosomal protein S13"/>
    <property type="match status" value="1"/>
</dbReference>
<dbReference type="AlphaFoldDB" id="A0A2J6PHA1"/>
<comment type="subcellular location">
    <subcellularLocation>
        <location evidence="1">Mitochondrion</location>
    </subcellularLocation>
</comment>
<evidence type="ECO:0000313" key="10">
    <source>
        <dbReference type="Proteomes" id="UP000235672"/>
    </source>
</evidence>
<evidence type="ECO:0000256" key="1">
    <source>
        <dbReference type="ARBA" id="ARBA00004173"/>
    </source>
</evidence>
<dbReference type="PIRSF" id="PIRSF002134">
    <property type="entry name" value="Ribosomal_S13"/>
    <property type="match status" value="1"/>
</dbReference>
<evidence type="ECO:0000256" key="2">
    <source>
        <dbReference type="ARBA" id="ARBA00008080"/>
    </source>
</evidence>
<dbReference type="EMBL" id="KZ613534">
    <property type="protein sequence ID" value="PMD13256.1"/>
    <property type="molecule type" value="Genomic_DNA"/>
</dbReference>
<dbReference type="GO" id="GO:0003723">
    <property type="term" value="F:RNA binding"/>
    <property type="evidence" value="ECO:0007669"/>
    <property type="project" value="InterPro"/>
</dbReference>
<dbReference type="InterPro" id="IPR027437">
    <property type="entry name" value="Rbsml_uS13_C"/>
</dbReference>
<comment type="similarity">
    <text evidence="2 8">Belongs to the universal ribosomal protein uS13 family.</text>
</comment>
<dbReference type="Gene3D" id="4.10.910.10">
    <property type="entry name" value="30s ribosomal protein s13, domain 2"/>
    <property type="match status" value="1"/>
</dbReference>
<proteinExistence type="inferred from homology"/>
<dbReference type="PROSITE" id="PS00646">
    <property type="entry name" value="RIBOSOMAL_S13_1"/>
    <property type="match status" value="1"/>
</dbReference>
<evidence type="ECO:0000256" key="7">
    <source>
        <dbReference type="ARBA" id="ARBA00040757"/>
    </source>
</evidence>
<keyword evidence="5 8" id="KW-0687">Ribonucleoprotein</keyword>
<dbReference type="PANTHER" id="PTHR10871">
    <property type="entry name" value="30S RIBOSOMAL PROTEIN S13/40S RIBOSOMAL PROTEIN S18"/>
    <property type="match status" value="1"/>
</dbReference>
<sequence>MVFILGNNFLENRLLRHCLETFYGIGTKHSTRILAKFSIYPGARVGQLPTKTINEITAELSTMTIETDLRRKMRDNIQRLRDMGSYRGRRHAMGLPVRGQRTRSQILTARKLNKIERHG</sequence>
<dbReference type="GO" id="GO:0005739">
    <property type="term" value="C:mitochondrion"/>
    <property type="evidence" value="ECO:0007669"/>
    <property type="project" value="UniProtKB-SubCell"/>
</dbReference>
<protein>
    <recommendedName>
        <fullName evidence="7">Small ribosomal subunit protein uS13m</fullName>
    </recommendedName>
</protein>
<organism evidence="9 10">
    <name type="scientific">Hyaloscypha hepaticicola</name>
    <dbReference type="NCBI Taxonomy" id="2082293"/>
    <lineage>
        <taxon>Eukaryota</taxon>
        <taxon>Fungi</taxon>
        <taxon>Dikarya</taxon>
        <taxon>Ascomycota</taxon>
        <taxon>Pezizomycotina</taxon>
        <taxon>Leotiomycetes</taxon>
        <taxon>Helotiales</taxon>
        <taxon>Hyaloscyphaceae</taxon>
        <taxon>Hyaloscypha</taxon>
    </lineage>
</organism>
<dbReference type="GO" id="GO:0003735">
    <property type="term" value="F:structural constituent of ribosome"/>
    <property type="evidence" value="ECO:0007669"/>
    <property type="project" value="InterPro"/>
</dbReference>
<keyword evidence="3 8" id="KW-0689">Ribosomal protein</keyword>
<dbReference type="Pfam" id="PF00416">
    <property type="entry name" value="Ribosomal_S13"/>
    <property type="match status" value="1"/>
</dbReference>
<dbReference type="PROSITE" id="PS50159">
    <property type="entry name" value="RIBOSOMAL_S13_2"/>
    <property type="match status" value="1"/>
</dbReference>
<dbReference type="Gene3D" id="1.10.8.50">
    <property type="match status" value="1"/>
</dbReference>
<evidence type="ECO:0000256" key="6">
    <source>
        <dbReference type="ARBA" id="ARBA00037226"/>
    </source>
</evidence>
<evidence type="ECO:0000256" key="4">
    <source>
        <dbReference type="ARBA" id="ARBA00023128"/>
    </source>
</evidence>
<evidence type="ECO:0000313" key="9">
    <source>
        <dbReference type="EMBL" id="PMD13256.1"/>
    </source>
</evidence>
<dbReference type="InterPro" id="IPR018269">
    <property type="entry name" value="Ribosomal_uS13_CS"/>
</dbReference>
<reference evidence="9 10" key="1">
    <citation type="submission" date="2016-05" db="EMBL/GenBank/DDBJ databases">
        <title>A degradative enzymes factory behind the ericoid mycorrhizal symbiosis.</title>
        <authorList>
            <consortium name="DOE Joint Genome Institute"/>
            <person name="Martino E."/>
            <person name="Morin E."/>
            <person name="Grelet G."/>
            <person name="Kuo A."/>
            <person name="Kohler A."/>
            <person name="Daghino S."/>
            <person name="Barry K."/>
            <person name="Choi C."/>
            <person name="Cichocki N."/>
            <person name="Clum A."/>
            <person name="Copeland A."/>
            <person name="Hainaut M."/>
            <person name="Haridas S."/>
            <person name="Labutti K."/>
            <person name="Lindquist E."/>
            <person name="Lipzen A."/>
            <person name="Khouja H.-R."/>
            <person name="Murat C."/>
            <person name="Ohm R."/>
            <person name="Olson A."/>
            <person name="Spatafora J."/>
            <person name="Veneault-Fourrey C."/>
            <person name="Henrissat B."/>
            <person name="Grigoriev I."/>
            <person name="Martin F."/>
            <person name="Perotto S."/>
        </authorList>
    </citation>
    <scope>NUCLEOTIDE SEQUENCE [LARGE SCALE GENOMIC DNA]</scope>
    <source>
        <strain evidence="9 10">UAMH 7357</strain>
    </source>
</reference>
<keyword evidence="4" id="KW-0496">Mitochondrion</keyword>
<dbReference type="InterPro" id="IPR010979">
    <property type="entry name" value="Ribosomal_uS13-like_H2TH"/>
</dbReference>
<comment type="function">
    <text evidence="6">Component of the mitochondrial ribosome (mitoribosome), a dedicated translation machinery responsible for the synthesis of mitochondrial genome-encoded proteins, including at least some of the essential transmembrane subunits of the mitochondrial respiratory chain. The mitoribosomes are attached to the mitochondrial inner membrane and translation products are cotranslationally integrated into the membrane.</text>
</comment>